<dbReference type="Gene3D" id="3.10.450.310">
    <property type="match status" value="1"/>
</dbReference>
<evidence type="ECO:0000256" key="1">
    <source>
        <dbReference type="SAM" id="Phobius"/>
    </source>
</evidence>
<evidence type="ECO:0000259" key="2">
    <source>
        <dbReference type="Pfam" id="PF07435"/>
    </source>
</evidence>
<name>A0ABU0CSA9_9BACI</name>
<comment type="caution">
    <text evidence="3">The sequence shown here is derived from an EMBL/GenBank/DDBJ whole genome shotgun (WGS) entry which is preliminary data.</text>
</comment>
<keyword evidence="1" id="KW-0472">Membrane</keyword>
<sequence length="459" mass="54317">MTVRVSEQVKNVLLALLVLLSLFLSWQLWTYQPRYDYLPPAKFDEPEGLADRREFHELIKPHMIVHHLGEEQYTVSYPDTFSYNVIQRKMKEWELQPIRLLERERYADWQELFYQEQGIELVFWNGIPLQVLGGMFKVNLEEWLDHMDQNQLPRINRVWLHHDPHLENEVSVLFFSEEDQLLLRSRTSNISIRDLGDYIALGKTGPVHEAYVVKEEDQPVHTVHYLSADPVSVAERVYHYQRIPVYHMVSYLFVDPTLVRRIEERGDSILYIHGPRGLQVNKAYTQMTYFHPPLEAETRGVSSSVVDVGRGIQFVNQHKGWDKPYVFDSITEMHSERLVQVYFREYVEHYPVFGLEQEDTLYTLRVDIQMDRVVGYVRSLLERGEAANQRQLQLPSGVELLTALEAQGIDLAEISTIRIGYKSEQDTMFLTYEPYWVVDFKQGKRWFIQNVQDVRRHLE</sequence>
<gene>
    <name evidence="3" type="ORF">J2S00_002095</name>
</gene>
<keyword evidence="1" id="KW-0812">Transmembrane</keyword>
<evidence type="ECO:0000313" key="3">
    <source>
        <dbReference type="EMBL" id="MDQ0339308.1"/>
    </source>
</evidence>
<dbReference type="Pfam" id="PF07435">
    <property type="entry name" value="YycH"/>
    <property type="match status" value="1"/>
</dbReference>
<evidence type="ECO:0000313" key="4">
    <source>
        <dbReference type="Proteomes" id="UP001232445"/>
    </source>
</evidence>
<dbReference type="InterPro" id="IPR042274">
    <property type="entry name" value="YycH/YycI_2"/>
</dbReference>
<organism evidence="3 4">
    <name type="scientific">Caldalkalibacillus uzonensis</name>
    <dbReference type="NCBI Taxonomy" id="353224"/>
    <lineage>
        <taxon>Bacteria</taxon>
        <taxon>Bacillati</taxon>
        <taxon>Bacillota</taxon>
        <taxon>Bacilli</taxon>
        <taxon>Bacillales</taxon>
        <taxon>Bacillaceae</taxon>
        <taxon>Caldalkalibacillus</taxon>
    </lineage>
</organism>
<keyword evidence="1" id="KW-1133">Transmembrane helix</keyword>
<proteinExistence type="predicted"/>
<dbReference type="Gene3D" id="3.30.310.160">
    <property type="entry name" value="YycH protein, domain 2"/>
    <property type="match status" value="1"/>
</dbReference>
<dbReference type="CDD" id="cd15787">
    <property type="entry name" value="YycH_N"/>
    <property type="match status" value="1"/>
</dbReference>
<accession>A0ABU0CSA9</accession>
<dbReference type="RefSeq" id="WP_307339124.1">
    <property type="nucleotide sequence ID" value="NZ_JAUSUQ010000007.1"/>
</dbReference>
<protein>
    <submittedName>
        <fullName evidence="3">Regulatory protein YycH of two-component signal transduction system YycFG</fullName>
    </submittedName>
</protein>
<dbReference type="EMBL" id="JAUSUQ010000007">
    <property type="protein sequence ID" value="MDQ0339308.1"/>
    <property type="molecule type" value="Genomic_DNA"/>
</dbReference>
<dbReference type="InterPro" id="IPR009996">
    <property type="entry name" value="YycH"/>
</dbReference>
<reference evidence="3 4" key="1">
    <citation type="submission" date="2023-07" db="EMBL/GenBank/DDBJ databases">
        <title>Genomic Encyclopedia of Type Strains, Phase IV (KMG-IV): sequencing the most valuable type-strain genomes for metagenomic binning, comparative biology and taxonomic classification.</title>
        <authorList>
            <person name="Goeker M."/>
        </authorList>
    </citation>
    <scope>NUCLEOTIDE SEQUENCE [LARGE SCALE GENOMIC DNA]</scope>
    <source>
        <strain evidence="3 4">DSM 17740</strain>
    </source>
</reference>
<feature type="domain" description="Regulatory protein YycH" evidence="2">
    <location>
        <begin position="7"/>
        <end position="441"/>
    </location>
</feature>
<feature type="transmembrane region" description="Helical" evidence="1">
    <location>
        <begin position="12"/>
        <end position="29"/>
    </location>
</feature>
<keyword evidence="4" id="KW-1185">Reference proteome</keyword>
<dbReference type="Proteomes" id="UP001232445">
    <property type="component" value="Unassembled WGS sequence"/>
</dbReference>